<evidence type="ECO:0000256" key="2">
    <source>
        <dbReference type="ARBA" id="ARBA00009150"/>
    </source>
</evidence>
<feature type="compositionally biased region" description="Basic and acidic residues" evidence="8">
    <location>
        <begin position="159"/>
        <end position="172"/>
    </location>
</feature>
<feature type="domain" description="Vacuolar protein sorting-associated protein 54 C-terminal" evidence="9">
    <location>
        <begin position="814"/>
        <end position="947"/>
    </location>
</feature>
<keyword evidence="11" id="KW-1185">Reference proteome</keyword>
<keyword evidence="6 7" id="KW-0175">Coiled coil</keyword>
<sequence>MFPSSPDAGKSFDSLPALSSDGRHETSMHSGRSGHGHVRPASRRNSTASSIHSVGGALDISSSGWTTSAHESGQNAISTLLQPPIVRTGYQPHMTAPASSAHRPPTARDIPPVTLTNIPHVDNEEFTPYLTQVGLLYEQLRRVKEENEEEASSYRRGARHDGQPEGGVDGHLRPASKSFSNRRGSTASLASLSSIEVSSPARRYNKAYQGPPPLSTIPNVYFDEDFHLENPRTFDVVSERSEVIRTPKSGHGNKGEGNGTVTAPRKALATNAILQEKLSWYMDTIEVHLINSISTASTTFFSALGSLKELHLEAADSVERISALRKELEALDVEVATNGLQIVEKRGRQENLRKLHGAVWQLRQIVDGVAGCESLVEAGEVDKALASIDSLERLIAGECEQPEDGEDGAPVQLRDLRSASALQGVNDDLSTLRFRAGKAFESQFSAILLADLRHHVESVSKSDVLLRWSHAASRSRGGHFRTLSVHPTYLSATEELKAKLLPSMAGLHGAKHVAIAAMAYREAVLREIRNLIRRPLPSSNDDDNESMVSVSTASGGKQRSTQEKSASLARNLRALGPEDAEELLVAIYIGVTETLRRLTTQVKVLLDIASSLTQLEAGDGLNSPPTMSPVTSPRPDRHGGKQLGSGFALQEELHKALDEATLLTQAVDVSNDKIVKVLKVRSEQATHLPQALFLRYFTLNLYFANECEAISSRSGTSLKTVVNGQIKEFVQRNRDAEMQKLAQGMESDQWNAKDFTERNSKLLGLILESSTHDDAAWTDGNEIWVPYQAKDDSTTSEPNGTGKDKTRPAIVDSEKFVLPNSAVLCLEGIGNFLHVVAGIPSMTTDVASSLVAYLQLFNSRCTQLILGAGATRSAGLRNITTKHLALASQALAFIATIVPHVREFVRRHAGSGAGASSLMGEFDKVRRLLQEHQESIHQKLVDIMGGRAAIHAKSMKATDWSLTPSDGPHAYMETLTKETTTLHRVLTKHLPETSIHIIMQPVFASYKDQLGEALKEADPKTKAGQQSMLRDVDLLSAKLGKVEGFGDTGDFLADLVKAKEVKDETPTEADETPTEAEETPTEDEEGADAVEVEAKAGETRSTEEHEGEANVGVADCAHASSTLTRSYVLKGKHNTQYCIYAAQGPLVRGEEATGASGRCV</sequence>
<comment type="caution">
    <text evidence="10">The sequence shown here is derived from an EMBL/GenBank/DDBJ whole genome shotgun (WGS) entry which is preliminary data.</text>
</comment>
<feature type="region of interest" description="Disordered" evidence="8">
    <location>
        <begin position="1062"/>
        <end position="1088"/>
    </location>
</feature>
<keyword evidence="5" id="KW-0333">Golgi apparatus</keyword>
<feature type="compositionally biased region" description="Polar residues" evidence="8">
    <location>
        <begin position="177"/>
        <end position="186"/>
    </location>
</feature>
<dbReference type="Gene3D" id="6.10.250.860">
    <property type="match status" value="1"/>
</dbReference>
<gene>
    <name evidence="10" type="ORF">G6O67_002905</name>
</gene>
<dbReference type="PANTHER" id="PTHR12965">
    <property type="entry name" value="VACUOLAR PROTEIN SORTING 54"/>
    <property type="match status" value="1"/>
</dbReference>
<feature type="compositionally biased region" description="Polar residues" evidence="8">
    <location>
        <begin position="546"/>
        <end position="565"/>
    </location>
</feature>
<organism evidence="10 11">
    <name type="scientific">Ophiocordyceps sinensis</name>
    <dbReference type="NCBI Taxonomy" id="72228"/>
    <lineage>
        <taxon>Eukaryota</taxon>
        <taxon>Fungi</taxon>
        <taxon>Dikarya</taxon>
        <taxon>Ascomycota</taxon>
        <taxon>Pezizomycotina</taxon>
        <taxon>Sordariomycetes</taxon>
        <taxon>Hypocreomycetidae</taxon>
        <taxon>Hypocreales</taxon>
        <taxon>Ophiocordycipitaceae</taxon>
        <taxon>Ophiocordyceps</taxon>
    </lineage>
</organism>
<feature type="region of interest" description="Disordered" evidence="8">
    <location>
        <begin position="1"/>
        <end position="55"/>
    </location>
</feature>
<name>A0A8H4PV80_9HYPO</name>
<evidence type="ECO:0000256" key="4">
    <source>
        <dbReference type="ARBA" id="ARBA00022927"/>
    </source>
</evidence>
<accession>A0A8H4PV80</accession>
<feature type="coiled-coil region" evidence="7">
    <location>
        <begin position="307"/>
        <end position="334"/>
    </location>
</feature>
<feature type="region of interest" description="Disordered" evidence="8">
    <location>
        <begin position="147"/>
        <end position="195"/>
    </location>
</feature>
<evidence type="ECO:0000313" key="10">
    <source>
        <dbReference type="EMBL" id="KAF4511072.1"/>
    </source>
</evidence>
<dbReference type="AlphaFoldDB" id="A0A8H4PV80"/>
<keyword evidence="3" id="KW-0813">Transport</keyword>
<dbReference type="GO" id="GO:0000938">
    <property type="term" value="C:GARP complex"/>
    <property type="evidence" value="ECO:0007669"/>
    <property type="project" value="InterPro"/>
</dbReference>
<dbReference type="OrthoDB" id="10259024at2759"/>
<feature type="region of interest" description="Disordered" evidence="8">
    <location>
        <begin position="534"/>
        <end position="565"/>
    </location>
</feature>
<evidence type="ECO:0000313" key="11">
    <source>
        <dbReference type="Proteomes" id="UP000557566"/>
    </source>
</evidence>
<dbReference type="GO" id="GO:0006896">
    <property type="term" value="P:Golgi to vacuole transport"/>
    <property type="evidence" value="ECO:0007669"/>
    <property type="project" value="TreeGrafter"/>
</dbReference>
<evidence type="ECO:0000256" key="8">
    <source>
        <dbReference type="SAM" id="MobiDB-lite"/>
    </source>
</evidence>
<feature type="compositionally biased region" description="Acidic residues" evidence="8">
    <location>
        <begin position="1066"/>
        <end position="1088"/>
    </location>
</feature>
<dbReference type="PANTHER" id="PTHR12965:SF0">
    <property type="entry name" value="VACUOLAR PROTEIN SORTING-ASSOCIATED PROTEIN 54"/>
    <property type="match status" value="1"/>
</dbReference>
<dbReference type="EMBL" id="JAAVMX010000003">
    <property type="protein sequence ID" value="KAF4511072.1"/>
    <property type="molecule type" value="Genomic_DNA"/>
</dbReference>
<proteinExistence type="inferred from homology"/>
<dbReference type="GO" id="GO:0015031">
    <property type="term" value="P:protein transport"/>
    <property type="evidence" value="ECO:0007669"/>
    <property type="project" value="UniProtKB-KW"/>
</dbReference>
<keyword evidence="4" id="KW-0653">Protein transport</keyword>
<evidence type="ECO:0000256" key="3">
    <source>
        <dbReference type="ARBA" id="ARBA00022448"/>
    </source>
</evidence>
<dbReference type="GO" id="GO:0019905">
    <property type="term" value="F:syntaxin binding"/>
    <property type="evidence" value="ECO:0007669"/>
    <property type="project" value="TreeGrafter"/>
</dbReference>
<dbReference type="GO" id="GO:0042147">
    <property type="term" value="P:retrograde transport, endosome to Golgi"/>
    <property type="evidence" value="ECO:0007669"/>
    <property type="project" value="InterPro"/>
</dbReference>
<reference evidence="10 11" key="1">
    <citation type="journal article" date="2020" name="Genome Biol. Evol.">
        <title>A new high-quality draft genome assembly of the Chinese cordyceps Ophiocordyceps sinensis.</title>
        <authorList>
            <person name="Shu R."/>
            <person name="Zhang J."/>
            <person name="Meng Q."/>
            <person name="Zhang H."/>
            <person name="Zhou G."/>
            <person name="Li M."/>
            <person name="Wu P."/>
            <person name="Zhao Y."/>
            <person name="Chen C."/>
            <person name="Qin Q."/>
        </authorList>
    </citation>
    <scope>NUCLEOTIDE SEQUENCE [LARGE SCALE GENOMIC DNA]</scope>
    <source>
        <strain evidence="10 11">IOZ07</strain>
    </source>
</reference>
<protein>
    <recommendedName>
        <fullName evidence="9">Vacuolar protein sorting-associated protein 54 C-terminal domain-containing protein</fullName>
    </recommendedName>
</protein>
<evidence type="ECO:0000256" key="1">
    <source>
        <dbReference type="ARBA" id="ARBA00004601"/>
    </source>
</evidence>
<dbReference type="Proteomes" id="UP000557566">
    <property type="component" value="Unassembled WGS sequence"/>
</dbReference>
<comment type="subcellular location">
    <subcellularLocation>
        <location evidence="1">Golgi apparatus</location>
        <location evidence="1">trans-Golgi network</location>
    </subcellularLocation>
</comment>
<dbReference type="Pfam" id="PF07928">
    <property type="entry name" value="Vps54"/>
    <property type="match status" value="1"/>
</dbReference>
<feature type="region of interest" description="Disordered" evidence="8">
    <location>
        <begin position="617"/>
        <end position="639"/>
    </location>
</feature>
<evidence type="ECO:0000256" key="7">
    <source>
        <dbReference type="SAM" id="Coils"/>
    </source>
</evidence>
<evidence type="ECO:0000256" key="6">
    <source>
        <dbReference type="ARBA" id="ARBA00023054"/>
    </source>
</evidence>
<dbReference type="InterPro" id="IPR012501">
    <property type="entry name" value="Vps54_C"/>
</dbReference>
<evidence type="ECO:0000259" key="9">
    <source>
        <dbReference type="Pfam" id="PF07928"/>
    </source>
</evidence>
<comment type="similarity">
    <text evidence="2">Belongs to the VPS54 family.</text>
</comment>
<dbReference type="GO" id="GO:0005829">
    <property type="term" value="C:cytosol"/>
    <property type="evidence" value="ECO:0007669"/>
    <property type="project" value="GOC"/>
</dbReference>
<feature type="compositionally biased region" description="Basic residues" evidence="8">
    <location>
        <begin position="32"/>
        <end position="42"/>
    </location>
</feature>
<evidence type="ECO:0000256" key="5">
    <source>
        <dbReference type="ARBA" id="ARBA00023034"/>
    </source>
</evidence>
<feature type="compositionally biased region" description="Polar residues" evidence="8">
    <location>
        <begin position="43"/>
        <end position="52"/>
    </location>
</feature>
<dbReference type="InterPro" id="IPR039745">
    <property type="entry name" value="Vps54"/>
</dbReference>